<evidence type="ECO:0000259" key="1">
    <source>
        <dbReference type="PROSITE" id="PS50995"/>
    </source>
</evidence>
<dbReference type="AlphaFoldDB" id="A0A7C9TRD4"/>
<protein>
    <submittedName>
        <fullName evidence="2">MarR family transcriptional regulator</fullName>
    </submittedName>
</protein>
<dbReference type="SMART" id="SM00347">
    <property type="entry name" value="HTH_MARR"/>
    <property type="match status" value="1"/>
</dbReference>
<sequence>MTTDDEVDLLIDAWARRLPEVNFAPLDVMSRLRRVAFRLGQVRRTAFRSVGLTTWEFDVLAALRRSEPPHELSPAELLKATMTGSATMSNRLELLANRQLIARRENPSDRRSNLARLTPEGIVKVDAAMRALVELEAQELRALTPEQQAQLAALLGELGAASANG</sequence>
<dbReference type="GO" id="GO:0003700">
    <property type="term" value="F:DNA-binding transcription factor activity"/>
    <property type="evidence" value="ECO:0007669"/>
    <property type="project" value="InterPro"/>
</dbReference>
<dbReference type="Gene3D" id="1.10.10.10">
    <property type="entry name" value="Winged helix-like DNA-binding domain superfamily/Winged helix DNA-binding domain"/>
    <property type="match status" value="1"/>
</dbReference>
<dbReference type="InterPro" id="IPR000835">
    <property type="entry name" value="HTH_MarR-typ"/>
</dbReference>
<evidence type="ECO:0000313" key="3">
    <source>
        <dbReference type="Proteomes" id="UP000479756"/>
    </source>
</evidence>
<dbReference type="RefSeq" id="WP_163474017.1">
    <property type="nucleotide sequence ID" value="NZ_JAAGWZ010000003.1"/>
</dbReference>
<organism evidence="2 3">
    <name type="scientific">Galbitalea soli</name>
    <dbReference type="NCBI Taxonomy" id="1268042"/>
    <lineage>
        <taxon>Bacteria</taxon>
        <taxon>Bacillati</taxon>
        <taxon>Actinomycetota</taxon>
        <taxon>Actinomycetes</taxon>
        <taxon>Micrococcales</taxon>
        <taxon>Microbacteriaceae</taxon>
        <taxon>Galbitalea</taxon>
    </lineage>
</organism>
<proteinExistence type="predicted"/>
<dbReference type="PANTHER" id="PTHR33164:SF104">
    <property type="entry name" value="TRANSCRIPTIONAL REGULATORY PROTEIN"/>
    <property type="match status" value="1"/>
</dbReference>
<gene>
    <name evidence="2" type="ORF">G3T37_11385</name>
</gene>
<dbReference type="EMBL" id="JAAGWZ010000003">
    <property type="protein sequence ID" value="NEM91958.1"/>
    <property type="molecule type" value="Genomic_DNA"/>
</dbReference>
<accession>A0A7C9TRD4</accession>
<dbReference type="InterPro" id="IPR036390">
    <property type="entry name" value="WH_DNA-bd_sf"/>
</dbReference>
<name>A0A7C9TRD4_9MICO</name>
<dbReference type="GO" id="GO:0006950">
    <property type="term" value="P:response to stress"/>
    <property type="evidence" value="ECO:0007669"/>
    <property type="project" value="TreeGrafter"/>
</dbReference>
<dbReference type="PRINTS" id="PR00598">
    <property type="entry name" value="HTHMARR"/>
</dbReference>
<feature type="domain" description="HTH marR-type" evidence="1">
    <location>
        <begin position="25"/>
        <end position="160"/>
    </location>
</feature>
<dbReference type="SUPFAM" id="SSF46785">
    <property type="entry name" value="Winged helix' DNA-binding domain"/>
    <property type="match status" value="1"/>
</dbReference>
<dbReference type="Pfam" id="PF12802">
    <property type="entry name" value="MarR_2"/>
    <property type="match status" value="1"/>
</dbReference>
<dbReference type="PANTHER" id="PTHR33164">
    <property type="entry name" value="TRANSCRIPTIONAL REGULATOR, MARR FAMILY"/>
    <property type="match status" value="1"/>
</dbReference>
<dbReference type="InterPro" id="IPR039422">
    <property type="entry name" value="MarR/SlyA-like"/>
</dbReference>
<evidence type="ECO:0000313" key="2">
    <source>
        <dbReference type="EMBL" id="NEM91958.1"/>
    </source>
</evidence>
<dbReference type="Proteomes" id="UP000479756">
    <property type="component" value="Unassembled WGS sequence"/>
</dbReference>
<dbReference type="PROSITE" id="PS50995">
    <property type="entry name" value="HTH_MARR_2"/>
    <property type="match status" value="1"/>
</dbReference>
<comment type="caution">
    <text evidence="2">The sequence shown here is derived from an EMBL/GenBank/DDBJ whole genome shotgun (WGS) entry which is preliminary data.</text>
</comment>
<dbReference type="InterPro" id="IPR036388">
    <property type="entry name" value="WH-like_DNA-bd_sf"/>
</dbReference>
<keyword evidence="3" id="KW-1185">Reference proteome</keyword>
<reference evidence="2 3" key="1">
    <citation type="journal article" date="2014" name="Int. J. Syst. Evol. Microbiol.">
        <title>Description of Galbitalea soli gen. nov., sp. nov., and Frondihabitans sucicola sp. nov.</title>
        <authorList>
            <person name="Kim S.J."/>
            <person name="Lim J.M."/>
            <person name="Ahn J.H."/>
            <person name="Weon H.Y."/>
            <person name="Hamada M."/>
            <person name="Suzuki K."/>
            <person name="Ahn T.Y."/>
            <person name="Kwon S.W."/>
        </authorList>
    </citation>
    <scope>NUCLEOTIDE SEQUENCE [LARGE SCALE GENOMIC DNA]</scope>
    <source>
        <strain evidence="2 3">NBRC 108727</strain>
    </source>
</reference>